<dbReference type="PROSITE" id="PS00688">
    <property type="entry name" value="SIGMA54_INTERACT_3"/>
    <property type="match status" value="1"/>
</dbReference>
<evidence type="ECO:0000259" key="6">
    <source>
        <dbReference type="PROSITE" id="PS50045"/>
    </source>
</evidence>
<dbReference type="Gene3D" id="1.10.10.60">
    <property type="entry name" value="Homeodomain-like"/>
    <property type="match status" value="1"/>
</dbReference>
<dbReference type="InterPro" id="IPR002078">
    <property type="entry name" value="Sigma_54_int"/>
</dbReference>
<dbReference type="InterPro" id="IPR025944">
    <property type="entry name" value="Sigma_54_int_dom_CS"/>
</dbReference>
<dbReference type="GO" id="GO:0043565">
    <property type="term" value="F:sequence-specific DNA binding"/>
    <property type="evidence" value="ECO:0007669"/>
    <property type="project" value="InterPro"/>
</dbReference>
<dbReference type="PRINTS" id="PR01590">
    <property type="entry name" value="HTHFIS"/>
</dbReference>
<dbReference type="CDD" id="cd00009">
    <property type="entry name" value="AAA"/>
    <property type="match status" value="1"/>
</dbReference>
<dbReference type="InterPro" id="IPR058031">
    <property type="entry name" value="AAA_lid_NorR"/>
</dbReference>
<dbReference type="AlphaFoldDB" id="A0A4R6TWK1"/>
<dbReference type="PROSITE" id="PS00676">
    <property type="entry name" value="SIGMA54_INTERACT_2"/>
    <property type="match status" value="1"/>
</dbReference>
<comment type="caution">
    <text evidence="7">The sequence shown here is derived from an EMBL/GenBank/DDBJ whole genome shotgun (WGS) entry which is preliminary data.</text>
</comment>
<dbReference type="PROSITE" id="PS00675">
    <property type="entry name" value="SIGMA54_INTERACT_1"/>
    <property type="match status" value="1"/>
</dbReference>
<dbReference type="PROSITE" id="PS50045">
    <property type="entry name" value="SIGMA54_INTERACT_4"/>
    <property type="match status" value="1"/>
</dbReference>
<gene>
    <name evidence="7" type="ORF">CLV82_1177</name>
</gene>
<organism evidence="7 8">
    <name type="scientific">Zeaxanthinibacter enoshimensis</name>
    <dbReference type="NCBI Taxonomy" id="392009"/>
    <lineage>
        <taxon>Bacteria</taxon>
        <taxon>Pseudomonadati</taxon>
        <taxon>Bacteroidota</taxon>
        <taxon>Flavobacteriia</taxon>
        <taxon>Flavobacteriales</taxon>
        <taxon>Flavobacteriaceae</taxon>
        <taxon>Zeaxanthinibacter</taxon>
    </lineage>
</organism>
<name>A0A4R6TWK1_9FLAO</name>
<dbReference type="PANTHER" id="PTHR32071:SF121">
    <property type="entry name" value="SIGMA L-DEPENDENT TRANSCRIPTIONAL REGULATOR YQIR-RELATED"/>
    <property type="match status" value="1"/>
</dbReference>
<dbReference type="GO" id="GO:0006355">
    <property type="term" value="P:regulation of DNA-templated transcription"/>
    <property type="evidence" value="ECO:0007669"/>
    <property type="project" value="InterPro"/>
</dbReference>
<evidence type="ECO:0000256" key="4">
    <source>
        <dbReference type="ARBA" id="ARBA00023125"/>
    </source>
</evidence>
<evidence type="ECO:0000313" key="7">
    <source>
        <dbReference type="EMBL" id="TDQ33338.1"/>
    </source>
</evidence>
<evidence type="ECO:0000256" key="5">
    <source>
        <dbReference type="ARBA" id="ARBA00023163"/>
    </source>
</evidence>
<feature type="domain" description="Sigma-54 factor interaction" evidence="6">
    <location>
        <begin position="13"/>
        <end position="242"/>
    </location>
</feature>
<accession>A0A4R6TWK1</accession>
<dbReference type="GO" id="GO:0005524">
    <property type="term" value="F:ATP binding"/>
    <property type="evidence" value="ECO:0007669"/>
    <property type="project" value="UniProtKB-KW"/>
</dbReference>
<keyword evidence="8" id="KW-1185">Reference proteome</keyword>
<keyword evidence="2" id="KW-0067">ATP-binding</keyword>
<evidence type="ECO:0000256" key="3">
    <source>
        <dbReference type="ARBA" id="ARBA00023015"/>
    </source>
</evidence>
<dbReference type="PANTHER" id="PTHR32071">
    <property type="entry name" value="TRANSCRIPTIONAL REGULATORY PROTEIN"/>
    <property type="match status" value="1"/>
</dbReference>
<dbReference type="InterPro" id="IPR025662">
    <property type="entry name" value="Sigma_54_int_dom_ATP-bd_1"/>
</dbReference>
<dbReference type="InterPro" id="IPR027417">
    <property type="entry name" value="P-loop_NTPase"/>
</dbReference>
<dbReference type="EMBL" id="SNYI01000001">
    <property type="protein sequence ID" value="TDQ33338.1"/>
    <property type="molecule type" value="Genomic_DNA"/>
</dbReference>
<dbReference type="InterPro" id="IPR003593">
    <property type="entry name" value="AAA+_ATPase"/>
</dbReference>
<dbReference type="OrthoDB" id="5401077at2"/>
<keyword evidence="5" id="KW-0804">Transcription</keyword>
<dbReference type="Proteomes" id="UP000295468">
    <property type="component" value="Unassembled WGS sequence"/>
</dbReference>
<reference evidence="7 8" key="1">
    <citation type="submission" date="2019-03" db="EMBL/GenBank/DDBJ databases">
        <title>Genomic Encyclopedia of Archaeal and Bacterial Type Strains, Phase II (KMG-II): from individual species to whole genera.</title>
        <authorList>
            <person name="Goeker M."/>
        </authorList>
    </citation>
    <scope>NUCLEOTIDE SEQUENCE [LARGE SCALE GENOMIC DNA]</scope>
    <source>
        <strain evidence="7 8">DSM 18435</strain>
    </source>
</reference>
<dbReference type="InterPro" id="IPR025943">
    <property type="entry name" value="Sigma_54_int_dom_ATP-bd_2"/>
</dbReference>
<keyword evidence="1" id="KW-0547">Nucleotide-binding</keyword>
<dbReference type="SUPFAM" id="SSF52540">
    <property type="entry name" value="P-loop containing nucleoside triphosphate hydrolases"/>
    <property type="match status" value="1"/>
</dbReference>
<dbReference type="Pfam" id="PF25601">
    <property type="entry name" value="AAA_lid_14"/>
    <property type="match status" value="1"/>
</dbReference>
<keyword evidence="3" id="KW-0805">Transcription regulation</keyword>
<proteinExistence type="predicted"/>
<evidence type="ECO:0000313" key="8">
    <source>
        <dbReference type="Proteomes" id="UP000295468"/>
    </source>
</evidence>
<keyword evidence="4" id="KW-0238">DNA-binding</keyword>
<sequence>MESIQAIKQRFEIIGNDVKLNRALEKAMQVAPTDISVLVTGESGVGKESIPKIIHSLSHRKHAKYIAVNCGAIPEGTIDSELFGHEKGAFTGATQTRSGYFEVADGGTIFLDEVGELPLTTQVRLLRVLENGEFLKVGSSQVQKTNVRIVAATNINMAEAISKGKFREDLYYRLSTVEINIPPLRQRQGDIHLLFRKFASDFAQKYKMPTIRLEDDAVQLLLKYRWPGNIRQLRNVAEQISVLEESREISLSCLNSYLPNAGDSHLPAVIGTKSKESDFSNEREILYKVLFDMKGDLNDLKKLTLELLKENDTDKVQEENRNLIRKIYGDTEEAIEEESTALEVLPSAPLRRERPAEPGPEDKYHFAEEIEEEETLSLQEKEIELIKKSLERNRGKRKAAASELGISERTLYRKIKQYDL</sequence>
<dbReference type="SMART" id="SM00382">
    <property type="entry name" value="AAA"/>
    <property type="match status" value="1"/>
</dbReference>
<dbReference type="SUPFAM" id="SSF46689">
    <property type="entry name" value="Homeodomain-like"/>
    <property type="match status" value="1"/>
</dbReference>
<dbReference type="Pfam" id="PF02954">
    <property type="entry name" value="HTH_8"/>
    <property type="match status" value="1"/>
</dbReference>
<dbReference type="Pfam" id="PF00158">
    <property type="entry name" value="Sigma54_activat"/>
    <property type="match status" value="1"/>
</dbReference>
<protein>
    <submittedName>
        <fullName evidence="7">Regulatory Fis family protein</fullName>
    </submittedName>
</protein>
<dbReference type="FunFam" id="3.40.50.300:FF:000006">
    <property type="entry name" value="DNA-binding transcriptional regulator NtrC"/>
    <property type="match status" value="1"/>
</dbReference>
<evidence type="ECO:0000256" key="1">
    <source>
        <dbReference type="ARBA" id="ARBA00022741"/>
    </source>
</evidence>
<evidence type="ECO:0000256" key="2">
    <source>
        <dbReference type="ARBA" id="ARBA00022840"/>
    </source>
</evidence>
<dbReference type="Gene3D" id="3.40.50.300">
    <property type="entry name" value="P-loop containing nucleotide triphosphate hydrolases"/>
    <property type="match status" value="1"/>
</dbReference>
<dbReference type="InterPro" id="IPR009057">
    <property type="entry name" value="Homeodomain-like_sf"/>
</dbReference>
<dbReference type="InterPro" id="IPR002197">
    <property type="entry name" value="HTH_Fis"/>
</dbReference>
<dbReference type="RefSeq" id="WP_133643335.1">
    <property type="nucleotide sequence ID" value="NZ_SNYI01000001.1"/>
</dbReference>
<dbReference type="Gene3D" id="1.10.8.60">
    <property type="match status" value="1"/>
</dbReference>